<proteinExistence type="predicted"/>
<evidence type="ECO:0000256" key="1">
    <source>
        <dbReference type="SAM" id="MobiDB-lite"/>
    </source>
</evidence>
<accession>A0A0C9SMH8</accession>
<feature type="region of interest" description="Disordered" evidence="1">
    <location>
        <begin position="70"/>
        <end position="90"/>
    </location>
</feature>
<reference evidence="3" key="2">
    <citation type="submission" date="2015-01" db="EMBL/GenBank/DDBJ databases">
        <title>Evolutionary Origins and Diversification of the Mycorrhizal Mutualists.</title>
        <authorList>
            <consortium name="DOE Joint Genome Institute"/>
            <consortium name="Mycorrhizal Genomics Consortium"/>
            <person name="Kohler A."/>
            <person name="Kuo A."/>
            <person name="Nagy L.G."/>
            <person name="Floudas D."/>
            <person name="Copeland A."/>
            <person name="Barry K.W."/>
            <person name="Cichocki N."/>
            <person name="Veneault-Fourrey C."/>
            <person name="LaButti K."/>
            <person name="Lindquist E.A."/>
            <person name="Lipzen A."/>
            <person name="Lundell T."/>
            <person name="Morin E."/>
            <person name="Murat C."/>
            <person name="Riley R."/>
            <person name="Ohm R."/>
            <person name="Sun H."/>
            <person name="Tunlid A."/>
            <person name="Henrissat B."/>
            <person name="Grigoriev I.V."/>
            <person name="Hibbett D.S."/>
            <person name="Martin F."/>
        </authorList>
    </citation>
    <scope>NUCLEOTIDE SEQUENCE [LARGE SCALE GENOMIC DNA]</scope>
    <source>
        <strain evidence="3">ATCC 200175</strain>
    </source>
</reference>
<sequence>MLAWVSKDDSTEVSLTAFAVGCSTRGTHREAEGCTGQLHSKISQWSTCPFLCGARKCKVPLGGVYRYQDSTNNSSTTNLKHHATSCWGQE</sequence>
<keyword evidence="3" id="KW-1185">Reference proteome</keyword>
<dbReference type="AlphaFoldDB" id="A0A0C9SMH8"/>
<feature type="non-terminal residue" evidence="2">
    <location>
        <position position="90"/>
    </location>
</feature>
<name>A0A0C9SMH8_PAXIN</name>
<dbReference type="Proteomes" id="UP000053647">
    <property type="component" value="Unassembled WGS sequence"/>
</dbReference>
<organism evidence="2 3">
    <name type="scientific">Paxillus involutus ATCC 200175</name>
    <dbReference type="NCBI Taxonomy" id="664439"/>
    <lineage>
        <taxon>Eukaryota</taxon>
        <taxon>Fungi</taxon>
        <taxon>Dikarya</taxon>
        <taxon>Basidiomycota</taxon>
        <taxon>Agaricomycotina</taxon>
        <taxon>Agaricomycetes</taxon>
        <taxon>Agaricomycetidae</taxon>
        <taxon>Boletales</taxon>
        <taxon>Paxilineae</taxon>
        <taxon>Paxillaceae</taxon>
        <taxon>Paxillus</taxon>
    </lineage>
</organism>
<gene>
    <name evidence="2" type="ORF">PAXINDRAFT_103471</name>
</gene>
<reference evidence="2 3" key="1">
    <citation type="submission" date="2014-06" db="EMBL/GenBank/DDBJ databases">
        <authorList>
            <consortium name="DOE Joint Genome Institute"/>
            <person name="Kuo A."/>
            <person name="Kohler A."/>
            <person name="Nagy L.G."/>
            <person name="Floudas D."/>
            <person name="Copeland A."/>
            <person name="Barry K.W."/>
            <person name="Cichocki N."/>
            <person name="Veneault-Fourrey C."/>
            <person name="LaButti K."/>
            <person name="Lindquist E.A."/>
            <person name="Lipzen A."/>
            <person name="Lundell T."/>
            <person name="Morin E."/>
            <person name="Murat C."/>
            <person name="Sun H."/>
            <person name="Tunlid A."/>
            <person name="Henrissat B."/>
            <person name="Grigoriev I.V."/>
            <person name="Hibbett D.S."/>
            <person name="Martin F."/>
            <person name="Nordberg H.P."/>
            <person name="Cantor M.N."/>
            <person name="Hua S.X."/>
        </authorList>
    </citation>
    <scope>NUCLEOTIDE SEQUENCE [LARGE SCALE GENOMIC DNA]</scope>
    <source>
        <strain evidence="2 3">ATCC 200175</strain>
    </source>
</reference>
<dbReference type="HOGENOM" id="CLU_2446704_0_0_1"/>
<evidence type="ECO:0000313" key="3">
    <source>
        <dbReference type="Proteomes" id="UP000053647"/>
    </source>
</evidence>
<evidence type="ECO:0000313" key="2">
    <source>
        <dbReference type="EMBL" id="KIJ06199.1"/>
    </source>
</evidence>
<protein>
    <submittedName>
        <fullName evidence="2">Uncharacterized protein</fullName>
    </submittedName>
</protein>
<dbReference type="EMBL" id="KN820454">
    <property type="protein sequence ID" value="KIJ06199.1"/>
    <property type="molecule type" value="Genomic_DNA"/>
</dbReference>
<dbReference type="OrthoDB" id="2687121at2759"/>